<evidence type="ECO:0000313" key="1">
    <source>
        <dbReference type="EMBL" id="KAK1132227.1"/>
    </source>
</evidence>
<dbReference type="AlphaFoldDB" id="A0AA40G6Y9"/>
<sequence>DYLGPRSNSSALFARRPEVIERQRGYSGHYIGKRFDELPGVSPFKRFWGLGGPEAA</sequence>
<proteinExistence type="predicted"/>
<evidence type="ECO:0000313" key="2">
    <source>
        <dbReference type="Proteomes" id="UP001177670"/>
    </source>
</evidence>
<name>A0AA40G6Y9_9HYME</name>
<dbReference type="EMBL" id="JAHYIQ010000005">
    <property type="protein sequence ID" value="KAK1132227.1"/>
    <property type="molecule type" value="Genomic_DNA"/>
</dbReference>
<dbReference type="Proteomes" id="UP001177670">
    <property type="component" value="Unassembled WGS sequence"/>
</dbReference>
<gene>
    <name evidence="1" type="ORF">K0M31_016349</name>
</gene>
<comment type="caution">
    <text evidence="1">The sequence shown here is derived from an EMBL/GenBank/DDBJ whole genome shotgun (WGS) entry which is preliminary data.</text>
</comment>
<keyword evidence="2" id="KW-1185">Reference proteome</keyword>
<reference evidence="1" key="1">
    <citation type="submission" date="2021-10" db="EMBL/GenBank/DDBJ databases">
        <title>Melipona bicolor Genome sequencing and assembly.</title>
        <authorList>
            <person name="Araujo N.S."/>
            <person name="Arias M.C."/>
        </authorList>
    </citation>
    <scope>NUCLEOTIDE SEQUENCE</scope>
    <source>
        <strain evidence="1">USP_2M_L1-L4_2017</strain>
        <tissue evidence="1">Whole body</tissue>
    </source>
</reference>
<feature type="non-terminal residue" evidence="1">
    <location>
        <position position="1"/>
    </location>
</feature>
<protein>
    <submittedName>
        <fullName evidence="1">Uncharacterized protein</fullName>
    </submittedName>
</protein>
<accession>A0AA40G6Y9</accession>
<organism evidence="1 2">
    <name type="scientific">Melipona bicolor</name>
    <dbReference type="NCBI Taxonomy" id="60889"/>
    <lineage>
        <taxon>Eukaryota</taxon>
        <taxon>Metazoa</taxon>
        <taxon>Ecdysozoa</taxon>
        <taxon>Arthropoda</taxon>
        <taxon>Hexapoda</taxon>
        <taxon>Insecta</taxon>
        <taxon>Pterygota</taxon>
        <taxon>Neoptera</taxon>
        <taxon>Endopterygota</taxon>
        <taxon>Hymenoptera</taxon>
        <taxon>Apocrita</taxon>
        <taxon>Aculeata</taxon>
        <taxon>Apoidea</taxon>
        <taxon>Anthophila</taxon>
        <taxon>Apidae</taxon>
        <taxon>Melipona</taxon>
    </lineage>
</organism>